<comment type="similarity">
    <text evidence="1">Belongs to the RMD1/sif2 family.</text>
</comment>
<dbReference type="Proteomes" id="UP000886520">
    <property type="component" value="Chromosome 8"/>
</dbReference>
<name>A0A9D4ZIA8_ADICA</name>
<protein>
    <recommendedName>
        <fullName evidence="3">DUF155 domain-containing protein</fullName>
    </recommendedName>
</protein>
<accession>A0A9D4ZIA8</accession>
<dbReference type="Pfam" id="PF02582">
    <property type="entry name" value="DUF155"/>
    <property type="match status" value="1"/>
</dbReference>
<dbReference type="PANTHER" id="PTHR16255">
    <property type="entry name" value="REQUIRED FOR MEIOTIC NUCLEAR DIVISION PROTEIN 1 HOMOLOG"/>
    <property type="match status" value="1"/>
</dbReference>
<dbReference type="EMBL" id="JABFUD020000008">
    <property type="protein sequence ID" value="KAI5076658.1"/>
    <property type="molecule type" value="Genomic_DNA"/>
</dbReference>
<comment type="caution">
    <text evidence="4">The sequence shown here is derived from an EMBL/GenBank/DDBJ whole genome shotgun (WGS) entry which is preliminary data.</text>
</comment>
<reference evidence="4" key="1">
    <citation type="submission" date="2021-01" db="EMBL/GenBank/DDBJ databases">
        <title>Adiantum capillus-veneris genome.</title>
        <authorList>
            <person name="Fang Y."/>
            <person name="Liao Q."/>
        </authorList>
    </citation>
    <scope>NUCLEOTIDE SEQUENCE</scope>
    <source>
        <strain evidence="4">H3</strain>
        <tissue evidence="4">Leaf</tissue>
    </source>
</reference>
<dbReference type="InterPro" id="IPR003734">
    <property type="entry name" value="DUF155"/>
</dbReference>
<dbReference type="OrthoDB" id="18302at2759"/>
<dbReference type="AlphaFoldDB" id="A0A9D4ZIA8"/>
<dbReference type="GO" id="GO:0005739">
    <property type="term" value="C:mitochondrion"/>
    <property type="evidence" value="ECO:0007669"/>
    <property type="project" value="UniProtKB-ARBA"/>
</dbReference>
<evidence type="ECO:0000256" key="1">
    <source>
        <dbReference type="ARBA" id="ARBA00008306"/>
    </source>
</evidence>
<evidence type="ECO:0000259" key="3">
    <source>
        <dbReference type="Pfam" id="PF02582"/>
    </source>
</evidence>
<dbReference type="InterPro" id="IPR051624">
    <property type="entry name" value="RMD1/Sad1-interacting"/>
</dbReference>
<sequence>MASLRRVSKLLRAQALVANAPSASSSRAALFRVRCFCQMTSPNASTISNNRIILESGAEIGGVEEMDSPSSPANVLQPQARPAIANPRLNRSSQNFKIVEESALGHNRLLLRPSHLRKGDQSIPMKAFYISRSVDLKALKDEPLLETINYSRVTLVARCKFCSVGPPHQVEKRWQDRTSWTSGPFLVVFHYGAAVLGNFRMQDEEDLYLNLVKKHCLASLDHTEEARKDDYKIVVRPTLATWSQAGYDTIFLQKLDLDNIRVVCNVLAQSVALEHHIRKADGMVNIFSRLNSGMEETGDFTMPKKELFQLVASANTTLTDLVLRVRLLDRSESAWRDSRYASIWEYLQEEFEMIDRFENMNFKLKTIQRSVEFFLEVQQNKKSAAMEWLIIILISCELSVSLYALLREGLAAVT</sequence>
<proteinExistence type="inferred from homology"/>
<evidence type="ECO:0000313" key="5">
    <source>
        <dbReference type="Proteomes" id="UP000886520"/>
    </source>
</evidence>
<gene>
    <name evidence="4" type="ORF">GOP47_0008723</name>
</gene>
<evidence type="ECO:0000313" key="4">
    <source>
        <dbReference type="EMBL" id="KAI5076658.1"/>
    </source>
</evidence>
<feature type="transmembrane region" description="Helical" evidence="2">
    <location>
        <begin position="388"/>
        <end position="406"/>
    </location>
</feature>
<feature type="domain" description="DUF155" evidence="3">
    <location>
        <begin position="187"/>
        <end position="361"/>
    </location>
</feature>
<keyword evidence="5" id="KW-1185">Reference proteome</keyword>
<dbReference type="PANTHER" id="PTHR16255:SF6">
    <property type="entry name" value="PROTEIN RETARDED ROOT GROWTH-LIKE"/>
    <property type="match status" value="1"/>
</dbReference>
<keyword evidence="2" id="KW-0812">Transmembrane</keyword>
<keyword evidence="2" id="KW-1133">Transmembrane helix</keyword>
<evidence type="ECO:0000256" key="2">
    <source>
        <dbReference type="SAM" id="Phobius"/>
    </source>
</evidence>
<organism evidence="4 5">
    <name type="scientific">Adiantum capillus-veneris</name>
    <name type="common">Maidenhair fern</name>
    <dbReference type="NCBI Taxonomy" id="13818"/>
    <lineage>
        <taxon>Eukaryota</taxon>
        <taxon>Viridiplantae</taxon>
        <taxon>Streptophyta</taxon>
        <taxon>Embryophyta</taxon>
        <taxon>Tracheophyta</taxon>
        <taxon>Polypodiopsida</taxon>
        <taxon>Polypodiidae</taxon>
        <taxon>Polypodiales</taxon>
        <taxon>Pteridineae</taxon>
        <taxon>Pteridaceae</taxon>
        <taxon>Vittarioideae</taxon>
        <taxon>Adiantum</taxon>
    </lineage>
</organism>
<keyword evidence="2" id="KW-0472">Membrane</keyword>